<keyword evidence="2" id="KW-1185">Reference proteome</keyword>
<dbReference type="Proteomes" id="UP000030651">
    <property type="component" value="Unassembled WGS sequence"/>
</dbReference>
<dbReference type="HOGENOM" id="CLU_135148_1_0_1"/>
<name>W3WZM4_PESFW</name>
<gene>
    <name evidence="1" type="ORF">PFICI_09143</name>
</gene>
<dbReference type="RefSeq" id="XP_007835915.1">
    <property type="nucleotide sequence ID" value="XM_007837724.1"/>
</dbReference>
<reference evidence="2" key="1">
    <citation type="journal article" date="2015" name="BMC Genomics">
        <title>Genomic and transcriptomic analysis of the endophytic fungus Pestalotiopsis fici reveals its lifestyle and high potential for synthesis of natural products.</title>
        <authorList>
            <person name="Wang X."/>
            <person name="Zhang X."/>
            <person name="Liu L."/>
            <person name="Xiang M."/>
            <person name="Wang W."/>
            <person name="Sun X."/>
            <person name="Che Y."/>
            <person name="Guo L."/>
            <person name="Liu G."/>
            <person name="Guo L."/>
            <person name="Wang C."/>
            <person name="Yin W.B."/>
            <person name="Stadler M."/>
            <person name="Zhang X."/>
            <person name="Liu X."/>
        </authorList>
    </citation>
    <scope>NUCLEOTIDE SEQUENCE [LARGE SCALE GENOMIC DNA]</scope>
    <source>
        <strain evidence="2">W106-1 / CGMCC3.15140</strain>
    </source>
</reference>
<protein>
    <submittedName>
        <fullName evidence="1">Uncharacterized protein</fullName>
    </submittedName>
</protein>
<proteinExistence type="predicted"/>
<dbReference type="InParanoid" id="W3WZM4"/>
<dbReference type="KEGG" id="pfy:PFICI_09143"/>
<dbReference type="EMBL" id="KI912114">
    <property type="protein sequence ID" value="ETS79290.1"/>
    <property type="molecule type" value="Genomic_DNA"/>
</dbReference>
<dbReference type="GeneID" id="19274156"/>
<accession>W3WZM4</accession>
<organism evidence="1 2">
    <name type="scientific">Pestalotiopsis fici (strain W106-1 / CGMCC3.15140)</name>
    <dbReference type="NCBI Taxonomy" id="1229662"/>
    <lineage>
        <taxon>Eukaryota</taxon>
        <taxon>Fungi</taxon>
        <taxon>Dikarya</taxon>
        <taxon>Ascomycota</taxon>
        <taxon>Pezizomycotina</taxon>
        <taxon>Sordariomycetes</taxon>
        <taxon>Xylariomycetidae</taxon>
        <taxon>Amphisphaeriales</taxon>
        <taxon>Sporocadaceae</taxon>
        <taxon>Pestalotiopsis</taxon>
    </lineage>
</organism>
<dbReference type="STRING" id="1229662.W3WZM4"/>
<dbReference type="eggNOG" id="ENOG502SW8B">
    <property type="taxonomic scope" value="Eukaryota"/>
</dbReference>
<dbReference type="OrthoDB" id="4161406at2759"/>
<dbReference type="AlphaFoldDB" id="W3WZM4"/>
<evidence type="ECO:0000313" key="2">
    <source>
        <dbReference type="Proteomes" id="UP000030651"/>
    </source>
</evidence>
<evidence type="ECO:0000313" key="1">
    <source>
        <dbReference type="EMBL" id="ETS79290.1"/>
    </source>
</evidence>
<sequence length="149" mass="15439">MPIPAIVIFEIIPTIAHVLETVGLLGAIGGSMGGWCALHCPPRDIGQLISTDTPVNSPGDGVGPCNVPQYNFDMCRDAVKNIQVTSSNPRPGVAQFDNVPFQCMDLVTVLAGSCDGEGARPVPCGSACVQYTGLTDAQMGSLSLSLNAH</sequence>